<feature type="signal peptide" evidence="6">
    <location>
        <begin position="1"/>
        <end position="41"/>
    </location>
</feature>
<comment type="caution">
    <text evidence="9">The sequence shown here is derived from an EMBL/GenBank/DDBJ whole genome shotgun (WGS) entry which is preliminary data.</text>
</comment>
<dbReference type="PROSITE" id="PS51173">
    <property type="entry name" value="CBM2"/>
    <property type="match status" value="1"/>
</dbReference>
<evidence type="ECO:0000313" key="9">
    <source>
        <dbReference type="EMBL" id="GAA1867190.1"/>
    </source>
</evidence>
<keyword evidence="3" id="KW-0326">Glycosidase</keyword>
<dbReference type="RefSeq" id="WP_344103672.1">
    <property type="nucleotide sequence ID" value="NZ_BAAANL010000005.1"/>
</dbReference>
<feature type="region of interest" description="Disordered" evidence="5">
    <location>
        <begin position="51"/>
        <end position="81"/>
    </location>
</feature>
<dbReference type="Proteomes" id="UP001501094">
    <property type="component" value="Unassembled WGS sequence"/>
</dbReference>
<feature type="domain" description="CBM2" evidence="8">
    <location>
        <begin position="164"/>
        <end position="270"/>
    </location>
</feature>
<dbReference type="InterPro" id="IPR001919">
    <property type="entry name" value="CBD2"/>
</dbReference>
<feature type="compositionally biased region" description="Pro residues" evidence="5">
    <location>
        <begin position="67"/>
        <end position="81"/>
    </location>
</feature>
<dbReference type="Gene3D" id="2.60.40.290">
    <property type="match status" value="1"/>
</dbReference>
<dbReference type="InterPro" id="IPR008965">
    <property type="entry name" value="CBM2/CBM3_carb-bd_dom_sf"/>
</dbReference>
<gene>
    <name evidence="9" type="ORF">GCM10009751_26740</name>
</gene>
<dbReference type="SMART" id="SM00060">
    <property type="entry name" value="FN3"/>
    <property type="match status" value="1"/>
</dbReference>
<keyword evidence="4" id="KW-0624">Polysaccharide degradation</keyword>
<dbReference type="Pfam" id="PF00041">
    <property type="entry name" value="fn3"/>
    <property type="match status" value="1"/>
</dbReference>
<dbReference type="InterPro" id="IPR012291">
    <property type="entry name" value="CBM2_carb-bd_dom_sf"/>
</dbReference>
<evidence type="ECO:0000259" key="8">
    <source>
        <dbReference type="PROSITE" id="PS51173"/>
    </source>
</evidence>
<sequence length="276" mass="28408">MSPTSARAAVPSRRPAVVLLALWAALTMLVAGLTAAAPARAADACAPGATRCAAESTPVPTLTSTPVPTPTSTPVPTWAPLPPTSLSVTGTTSSSVSLTWGESLHATSYEVERATGPSGAFERITETFGRSHTDTGLTAGLQYRYRVRGVNLTGPGPYSAEVTAVVRPSICTTKVTATSTWDGGYVLDVTITNTSTFAFYLWQSTVTLPAGHAHVSSWPGQTRVSGQTITAWSQSWNGNLAPGQTARWGVQATRPSGDATVPVSATCVVAVPAAPA</sequence>
<evidence type="ECO:0000256" key="3">
    <source>
        <dbReference type="ARBA" id="ARBA00023295"/>
    </source>
</evidence>
<dbReference type="InterPro" id="IPR013783">
    <property type="entry name" value="Ig-like_fold"/>
</dbReference>
<evidence type="ECO:0000259" key="7">
    <source>
        <dbReference type="PROSITE" id="PS50853"/>
    </source>
</evidence>
<keyword evidence="1" id="KW-0378">Hydrolase</keyword>
<dbReference type="SUPFAM" id="SSF49384">
    <property type="entry name" value="Carbohydrate-binding domain"/>
    <property type="match status" value="1"/>
</dbReference>
<evidence type="ECO:0000313" key="10">
    <source>
        <dbReference type="Proteomes" id="UP001501094"/>
    </source>
</evidence>
<feature type="domain" description="Fibronectin type-III" evidence="7">
    <location>
        <begin position="82"/>
        <end position="169"/>
    </location>
</feature>
<dbReference type="EMBL" id="BAAANL010000005">
    <property type="protein sequence ID" value="GAA1867190.1"/>
    <property type="molecule type" value="Genomic_DNA"/>
</dbReference>
<evidence type="ECO:0000256" key="4">
    <source>
        <dbReference type="ARBA" id="ARBA00023326"/>
    </source>
</evidence>
<dbReference type="SUPFAM" id="SSF49265">
    <property type="entry name" value="Fibronectin type III"/>
    <property type="match status" value="1"/>
</dbReference>
<evidence type="ECO:0008006" key="11">
    <source>
        <dbReference type="Google" id="ProtNLM"/>
    </source>
</evidence>
<feature type="compositionally biased region" description="Low complexity" evidence="5">
    <location>
        <begin position="51"/>
        <end position="66"/>
    </location>
</feature>
<dbReference type="PROSITE" id="PS50853">
    <property type="entry name" value="FN3"/>
    <property type="match status" value="1"/>
</dbReference>
<keyword evidence="10" id="KW-1185">Reference proteome</keyword>
<evidence type="ECO:0000256" key="1">
    <source>
        <dbReference type="ARBA" id="ARBA00022801"/>
    </source>
</evidence>
<name>A0ABN2NHM7_9MICO</name>
<protein>
    <recommendedName>
        <fullName evidence="11">Fibronectin type III domain-containing protein</fullName>
    </recommendedName>
</protein>
<keyword evidence="2" id="KW-0119">Carbohydrate metabolism</keyword>
<dbReference type="InterPro" id="IPR036116">
    <property type="entry name" value="FN3_sf"/>
</dbReference>
<evidence type="ECO:0000256" key="6">
    <source>
        <dbReference type="SAM" id="SignalP"/>
    </source>
</evidence>
<proteinExistence type="predicted"/>
<accession>A0ABN2NHM7</accession>
<evidence type="ECO:0000256" key="2">
    <source>
        <dbReference type="ARBA" id="ARBA00023277"/>
    </source>
</evidence>
<keyword evidence="6" id="KW-0732">Signal</keyword>
<reference evidence="10" key="1">
    <citation type="journal article" date="2019" name="Int. J. Syst. Evol. Microbiol.">
        <title>The Global Catalogue of Microorganisms (GCM) 10K type strain sequencing project: providing services to taxonomists for standard genome sequencing and annotation.</title>
        <authorList>
            <consortium name="The Broad Institute Genomics Platform"/>
            <consortium name="The Broad Institute Genome Sequencing Center for Infectious Disease"/>
            <person name="Wu L."/>
            <person name="Ma J."/>
        </authorList>
    </citation>
    <scope>NUCLEOTIDE SEQUENCE [LARGE SCALE GENOMIC DNA]</scope>
    <source>
        <strain evidence="10">JCM 14326</strain>
    </source>
</reference>
<dbReference type="Pfam" id="PF00553">
    <property type="entry name" value="CBM_2"/>
    <property type="match status" value="1"/>
</dbReference>
<organism evidence="9 10">
    <name type="scientific">Myceligenerans crystallogenes</name>
    <dbReference type="NCBI Taxonomy" id="316335"/>
    <lineage>
        <taxon>Bacteria</taxon>
        <taxon>Bacillati</taxon>
        <taxon>Actinomycetota</taxon>
        <taxon>Actinomycetes</taxon>
        <taxon>Micrococcales</taxon>
        <taxon>Promicromonosporaceae</taxon>
        <taxon>Myceligenerans</taxon>
    </lineage>
</organism>
<dbReference type="Gene3D" id="2.60.40.10">
    <property type="entry name" value="Immunoglobulins"/>
    <property type="match status" value="1"/>
</dbReference>
<dbReference type="CDD" id="cd00063">
    <property type="entry name" value="FN3"/>
    <property type="match status" value="1"/>
</dbReference>
<dbReference type="InterPro" id="IPR003961">
    <property type="entry name" value="FN3_dom"/>
</dbReference>
<dbReference type="SMART" id="SM00637">
    <property type="entry name" value="CBD_II"/>
    <property type="match status" value="1"/>
</dbReference>
<evidence type="ECO:0000256" key="5">
    <source>
        <dbReference type="SAM" id="MobiDB-lite"/>
    </source>
</evidence>
<feature type="chain" id="PRO_5045823469" description="Fibronectin type III domain-containing protein" evidence="6">
    <location>
        <begin position="42"/>
        <end position="276"/>
    </location>
</feature>